<dbReference type="STRING" id="1042163.BRLA_c034680"/>
<evidence type="ECO:0000313" key="5">
    <source>
        <dbReference type="EMBL" id="AIG27780.1"/>
    </source>
</evidence>
<dbReference type="InterPro" id="IPR036849">
    <property type="entry name" value="Enolase-like_C_sf"/>
</dbReference>
<dbReference type="HOGENOM" id="CLU_030273_3_0_9"/>
<keyword evidence="2" id="KW-0479">Metal-binding</keyword>
<dbReference type="GO" id="GO:0000287">
    <property type="term" value="F:magnesium ion binding"/>
    <property type="evidence" value="ECO:0007669"/>
    <property type="project" value="TreeGrafter"/>
</dbReference>
<name>A0A075REK2_BRELA</name>
<dbReference type="PANTHER" id="PTHR13794:SF58">
    <property type="entry name" value="MITOCHONDRIAL ENOLASE SUPERFAMILY MEMBER 1"/>
    <property type="match status" value="1"/>
</dbReference>
<keyword evidence="3" id="KW-0460">Magnesium</keyword>
<accession>A0A075REK2</accession>
<dbReference type="PANTHER" id="PTHR13794">
    <property type="entry name" value="ENOLASE SUPERFAMILY, MANDELATE RACEMASE"/>
    <property type="match status" value="1"/>
</dbReference>
<keyword evidence="5" id="KW-0413">Isomerase</keyword>
<dbReference type="InterPro" id="IPR046945">
    <property type="entry name" value="RHMD-like"/>
</dbReference>
<reference evidence="5 6" key="1">
    <citation type="journal article" date="2011" name="J. Bacteriol.">
        <title>Genome sequence of Brevibacillus laterosporus LMG 15441, a pathogen of invertebrates.</title>
        <authorList>
            <person name="Djukic M."/>
            <person name="Poehlein A."/>
            <person name="Thurmer A."/>
            <person name="Daniel R."/>
        </authorList>
    </citation>
    <scope>NUCLEOTIDE SEQUENCE [LARGE SCALE GENOMIC DNA]</scope>
    <source>
        <strain evidence="5 6">LMG 15441</strain>
    </source>
</reference>
<organism evidence="5 6">
    <name type="scientific">Brevibacillus laterosporus LMG 15441</name>
    <dbReference type="NCBI Taxonomy" id="1042163"/>
    <lineage>
        <taxon>Bacteria</taxon>
        <taxon>Bacillati</taxon>
        <taxon>Bacillota</taxon>
        <taxon>Bacilli</taxon>
        <taxon>Bacillales</taxon>
        <taxon>Paenibacillaceae</taxon>
        <taxon>Brevibacillus</taxon>
    </lineage>
</organism>
<dbReference type="SFLD" id="SFLDG00179">
    <property type="entry name" value="mandelate_racemase"/>
    <property type="match status" value="1"/>
</dbReference>
<comment type="cofactor">
    <cofactor evidence="1">
        <name>Mg(2+)</name>
        <dbReference type="ChEBI" id="CHEBI:18420"/>
    </cofactor>
</comment>
<dbReference type="Pfam" id="PF02746">
    <property type="entry name" value="MR_MLE_N"/>
    <property type="match status" value="1"/>
</dbReference>
<evidence type="ECO:0000256" key="1">
    <source>
        <dbReference type="ARBA" id="ARBA00001946"/>
    </source>
</evidence>
<sequence length="373" mass="42433">MIIERIETYPCLHRLREPYGDANGYKKYRSCYMIKIVTCSGLEGWGECIDWLPTLEVGFRKRIIPYLIGKQATKRNKLVTVVKKWHQRAATAVSMALMEILSKSGGLPICDLYGGMWRDTIPVYASLQSYRDTPYWEQQSCKQVEQALLDGFRMAKIKIGGRTIKEDQAHVKLLMAKLDSQMSFALDANQSYDVASVGAWQQLFSEWRNLLWLEEPMPMDRLHDYVLLRSKLSIPLAGGENLLHVRDFHNLCQLGAIDIAQPDPMHEDGIDGYRHTLSTVRSFGYRVSPHVFDGALTRLYALFAQACLPSWSKMTGDEIEPVEWDIMENPFAKLIPLSPHQGMVTLPKGVGLGIEIDTDILAHYSWDGSIYQA</sequence>
<keyword evidence="6" id="KW-1185">Reference proteome</keyword>
<evidence type="ECO:0000313" key="6">
    <source>
        <dbReference type="Proteomes" id="UP000005850"/>
    </source>
</evidence>
<dbReference type="InterPro" id="IPR029017">
    <property type="entry name" value="Enolase-like_N"/>
</dbReference>
<dbReference type="KEGG" id="blr:BRLA_c034680"/>
<feature type="domain" description="Mandelate racemase/muconate lactonizing enzyme C-terminal" evidence="4">
    <location>
        <begin position="137"/>
        <end position="235"/>
    </location>
</feature>
<dbReference type="RefSeq" id="WP_003336717.1">
    <property type="nucleotide sequence ID" value="NZ_CP007806.1"/>
</dbReference>
<dbReference type="Proteomes" id="UP000005850">
    <property type="component" value="Chromosome"/>
</dbReference>
<dbReference type="Pfam" id="PF13378">
    <property type="entry name" value="MR_MLE_C"/>
    <property type="match status" value="1"/>
</dbReference>
<evidence type="ECO:0000256" key="3">
    <source>
        <dbReference type="ARBA" id="ARBA00022842"/>
    </source>
</evidence>
<evidence type="ECO:0000256" key="2">
    <source>
        <dbReference type="ARBA" id="ARBA00022723"/>
    </source>
</evidence>
<dbReference type="SMART" id="SM00922">
    <property type="entry name" value="MR_MLE"/>
    <property type="match status" value="1"/>
</dbReference>
<dbReference type="CDD" id="cd03316">
    <property type="entry name" value="MR_like"/>
    <property type="match status" value="1"/>
</dbReference>
<dbReference type="Gene3D" id="3.30.390.10">
    <property type="entry name" value="Enolase-like, N-terminal domain"/>
    <property type="match status" value="1"/>
</dbReference>
<dbReference type="AlphaFoldDB" id="A0A075REK2"/>
<dbReference type="eggNOG" id="COG4948">
    <property type="taxonomic scope" value="Bacteria"/>
</dbReference>
<dbReference type="GO" id="GO:0016836">
    <property type="term" value="F:hydro-lyase activity"/>
    <property type="evidence" value="ECO:0007669"/>
    <property type="project" value="TreeGrafter"/>
</dbReference>
<dbReference type="SUPFAM" id="SSF54826">
    <property type="entry name" value="Enolase N-terminal domain-like"/>
    <property type="match status" value="1"/>
</dbReference>
<dbReference type="Gene3D" id="3.20.20.120">
    <property type="entry name" value="Enolase-like C-terminal domain"/>
    <property type="match status" value="1"/>
</dbReference>
<dbReference type="InterPro" id="IPR013341">
    <property type="entry name" value="Mandelate_racemase_N_dom"/>
</dbReference>
<dbReference type="GO" id="GO:0016853">
    <property type="term" value="F:isomerase activity"/>
    <property type="evidence" value="ECO:0007669"/>
    <property type="project" value="UniProtKB-KW"/>
</dbReference>
<proteinExistence type="predicted"/>
<dbReference type="InterPro" id="IPR029065">
    <property type="entry name" value="Enolase_C-like"/>
</dbReference>
<dbReference type="SFLD" id="SFLDS00001">
    <property type="entry name" value="Enolase"/>
    <property type="match status" value="1"/>
</dbReference>
<dbReference type="InterPro" id="IPR013342">
    <property type="entry name" value="Mandelate_racemase_C"/>
</dbReference>
<protein>
    <submittedName>
        <fullName evidence="5">Putative isomerase YitF</fullName>
    </submittedName>
</protein>
<gene>
    <name evidence="5" type="primary">yitF</name>
    <name evidence="5" type="ORF">BRLA_c034680</name>
</gene>
<dbReference type="SUPFAM" id="SSF51604">
    <property type="entry name" value="Enolase C-terminal domain-like"/>
    <property type="match status" value="1"/>
</dbReference>
<dbReference type="GO" id="GO:0016052">
    <property type="term" value="P:carbohydrate catabolic process"/>
    <property type="evidence" value="ECO:0007669"/>
    <property type="project" value="TreeGrafter"/>
</dbReference>
<dbReference type="EMBL" id="CP007806">
    <property type="protein sequence ID" value="AIG27780.1"/>
    <property type="molecule type" value="Genomic_DNA"/>
</dbReference>
<evidence type="ECO:0000259" key="4">
    <source>
        <dbReference type="SMART" id="SM00922"/>
    </source>
</evidence>